<sequence length="331" mass="37327">MNVAILGATGQNGSSIVDGLLLSTETKFNVTALVRPSSLKKPNVVDLQKRGVNIVSFNLTDSEDNVTAQLKGIDVLIVCCLLDEFALANAAKKAGVKRYVPCFYASVMPRGVQTLRDNKEAILDHLQRLHLPYTVIDVGWWYQISLPRLPSGRIDRNLFLYNTAIGGSGDVPCARTDSRDVGVYVARIIADPRTLNHKVFAYTDLRTQHQLYDTVEKLSGEKLEIKYRTADEIDAGIARTKDDPYMMMDYYQFTYQKSYDIMGENTPEYARYLGYLGYQVGKDLYPDLKGISFEDFLKETLETGLKPMYEEHADFLRESSSFVFNGKVTTE</sequence>
<dbReference type="Pfam" id="PF05368">
    <property type="entry name" value="NmrA"/>
    <property type="match status" value="1"/>
</dbReference>
<comment type="caution">
    <text evidence="4">The sequence shown here is derived from an EMBL/GenBank/DDBJ whole genome shotgun (WGS) entry which is preliminary data.</text>
</comment>
<dbReference type="EMBL" id="CAJSTJ010000143">
    <property type="protein sequence ID" value="CAG7561796.1"/>
    <property type="molecule type" value="Genomic_DNA"/>
</dbReference>
<keyword evidence="2" id="KW-0560">Oxidoreductase</keyword>
<evidence type="ECO:0000256" key="2">
    <source>
        <dbReference type="ARBA" id="ARBA00023002"/>
    </source>
</evidence>
<evidence type="ECO:0000256" key="1">
    <source>
        <dbReference type="ARBA" id="ARBA00022857"/>
    </source>
</evidence>
<protein>
    <recommendedName>
        <fullName evidence="3">NmrA-like domain-containing protein</fullName>
    </recommendedName>
</protein>
<feature type="domain" description="NmrA-like" evidence="3">
    <location>
        <begin position="3"/>
        <end position="234"/>
    </location>
</feature>
<dbReference type="InterPro" id="IPR051609">
    <property type="entry name" value="NmrA/Isoflavone_reductase-like"/>
</dbReference>
<accession>A0A8J2ITT0</accession>
<dbReference type="PANTHER" id="PTHR47706:SF9">
    <property type="entry name" value="NMRA-LIKE DOMAIN-CONTAINING PROTEIN-RELATED"/>
    <property type="match status" value="1"/>
</dbReference>
<gene>
    <name evidence="4" type="ORF">FEQUK3_LOCUS7488</name>
</gene>
<keyword evidence="1" id="KW-0521">NADP</keyword>
<evidence type="ECO:0000313" key="5">
    <source>
        <dbReference type="Proteomes" id="UP000693738"/>
    </source>
</evidence>
<dbReference type="InterPro" id="IPR008030">
    <property type="entry name" value="NmrA-like"/>
</dbReference>
<dbReference type="PANTHER" id="PTHR47706">
    <property type="entry name" value="NMRA-LIKE FAMILY PROTEIN"/>
    <property type="match status" value="1"/>
</dbReference>
<dbReference type="GO" id="GO:0016491">
    <property type="term" value="F:oxidoreductase activity"/>
    <property type="evidence" value="ECO:0007669"/>
    <property type="project" value="UniProtKB-KW"/>
</dbReference>
<reference evidence="4" key="1">
    <citation type="submission" date="2021-05" db="EMBL/GenBank/DDBJ databases">
        <authorList>
            <person name="Khan N."/>
        </authorList>
    </citation>
    <scope>NUCLEOTIDE SEQUENCE</scope>
</reference>
<dbReference type="Proteomes" id="UP000693738">
    <property type="component" value="Unassembled WGS sequence"/>
</dbReference>
<dbReference type="AlphaFoldDB" id="A0A8J2ITT0"/>
<evidence type="ECO:0000313" key="4">
    <source>
        <dbReference type="EMBL" id="CAG7561796.1"/>
    </source>
</evidence>
<evidence type="ECO:0000259" key="3">
    <source>
        <dbReference type="Pfam" id="PF05368"/>
    </source>
</evidence>
<proteinExistence type="predicted"/>
<name>A0A8J2ITT0_FUSEQ</name>
<organism evidence="4 5">
    <name type="scientific">Fusarium equiseti</name>
    <name type="common">Fusarium scirpi</name>
    <dbReference type="NCBI Taxonomy" id="61235"/>
    <lineage>
        <taxon>Eukaryota</taxon>
        <taxon>Fungi</taxon>
        <taxon>Dikarya</taxon>
        <taxon>Ascomycota</taxon>
        <taxon>Pezizomycotina</taxon>
        <taxon>Sordariomycetes</taxon>
        <taxon>Hypocreomycetidae</taxon>
        <taxon>Hypocreales</taxon>
        <taxon>Nectriaceae</taxon>
        <taxon>Fusarium</taxon>
        <taxon>Fusarium incarnatum-equiseti species complex</taxon>
    </lineage>
</organism>